<dbReference type="AlphaFoldDB" id="A0AAV5J9K3"/>
<dbReference type="Proteomes" id="UP001054252">
    <property type="component" value="Unassembled WGS sequence"/>
</dbReference>
<comment type="caution">
    <text evidence="2">The sequence shown here is derived from an EMBL/GenBank/DDBJ whole genome shotgun (WGS) entry which is preliminary data.</text>
</comment>
<feature type="domain" description="Isoamylase 1-3-like C-terminal" evidence="1">
    <location>
        <begin position="87"/>
        <end position="148"/>
    </location>
</feature>
<gene>
    <name evidence="2" type="ORF">SLEP1_g20905</name>
</gene>
<sequence>MKNFHLALMISQGTPMMLMGDEYGHTRYGNNNSYGHDTAINNFQWTQLDARSSQFRFFSEVIKFRQTNKVFRHENFLNKSDVTWHEHNWDNFDSRFLAFTLHDSKGADVYLAFNAHDFIVKAQMPSPPPNRRWFRVVDTNLASPDDFVPGGVPGISSTYNIAPYSSILLEAK</sequence>
<dbReference type="SUPFAM" id="SSF51445">
    <property type="entry name" value="(Trans)glycosidases"/>
    <property type="match status" value="1"/>
</dbReference>
<dbReference type="InterPro" id="IPR048650">
    <property type="entry name" value="ISOA1-3-like_C"/>
</dbReference>
<evidence type="ECO:0000259" key="1">
    <source>
        <dbReference type="Pfam" id="PF21156"/>
    </source>
</evidence>
<dbReference type="PANTHER" id="PTHR43002">
    <property type="entry name" value="GLYCOGEN DEBRANCHING ENZYME"/>
    <property type="match status" value="1"/>
</dbReference>
<organism evidence="2 3">
    <name type="scientific">Rubroshorea leprosula</name>
    <dbReference type="NCBI Taxonomy" id="152421"/>
    <lineage>
        <taxon>Eukaryota</taxon>
        <taxon>Viridiplantae</taxon>
        <taxon>Streptophyta</taxon>
        <taxon>Embryophyta</taxon>
        <taxon>Tracheophyta</taxon>
        <taxon>Spermatophyta</taxon>
        <taxon>Magnoliopsida</taxon>
        <taxon>eudicotyledons</taxon>
        <taxon>Gunneridae</taxon>
        <taxon>Pentapetalae</taxon>
        <taxon>rosids</taxon>
        <taxon>malvids</taxon>
        <taxon>Malvales</taxon>
        <taxon>Dipterocarpaceae</taxon>
        <taxon>Rubroshorea</taxon>
    </lineage>
</organism>
<proteinExistence type="predicted"/>
<name>A0AAV5J9K3_9ROSI</name>
<dbReference type="Gene3D" id="2.60.40.1180">
    <property type="entry name" value="Golgi alpha-mannosidase II"/>
    <property type="match status" value="1"/>
</dbReference>
<accession>A0AAV5J9K3</accession>
<dbReference type="SUPFAM" id="SSF51011">
    <property type="entry name" value="Glycosyl hydrolase domain"/>
    <property type="match status" value="1"/>
</dbReference>
<keyword evidence="3" id="KW-1185">Reference proteome</keyword>
<dbReference type="InterPro" id="IPR017853">
    <property type="entry name" value="GH"/>
</dbReference>
<dbReference type="InterPro" id="IPR013780">
    <property type="entry name" value="Glyco_hydro_b"/>
</dbReference>
<dbReference type="EMBL" id="BPVZ01000030">
    <property type="protein sequence ID" value="GKV09396.1"/>
    <property type="molecule type" value="Genomic_DNA"/>
</dbReference>
<reference evidence="2 3" key="1">
    <citation type="journal article" date="2021" name="Commun. Biol.">
        <title>The genome of Shorea leprosula (Dipterocarpaceae) highlights the ecological relevance of drought in aseasonal tropical rainforests.</title>
        <authorList>
            <person name="Ng K.K.S."/>
            <person name="Kobayashi M.J."/>
            <person name="Fawcett J.A."/>
            <person name="Hatakeyama M."/>
            <person name="Paape T."/>
            <person name="Ng C.H."/>
            <person name="Ang C.C."/>
            <person name="Tnah L.H."/>
            <person name="Lee C.T."/>
            <person name="Nishiyama T."/>
            <person name="Sese J."/>
            <person name="O'Brien M.J."/>
            <person name="Copetti D."/>
            <person name="Mohd Noor M.I."/>
            <person name="Ong R.C."/>
            <person name="Putra M."/>
            <person name="Sireger I.Z."/>
            <person name="Indrioko S."/>
            <person name="Kosugi Y."/>
            <person name="Izuno A."/>
            <person name="Isagi Y."/>
            <person name="Lee S.L."/>
            <person name="Shimizu K.K."/>
        </authorList>
    </citation>
    <scope>NUCLEOTIDE SEQUENCE [LARGE SCALE GENOMIC DNA]</scope>
    <source>
        <strain evidence="2">214</strain>
    </source>
</reference>
<evidence type="ECO:0000313" key="3">
    <source>
        <dbReference type="Proteomes" id="UP001054252"/>
    </source>
</evidence>
<protein>
    <recommendedName>
        <fullName evidence="1">Isoamylase 1-3-like C-terminal domain-containing protein</fullName>
    </recommendedName>
</protein>
<dbReference type="Gene3D" id="3.20.20.80">
    <property type="entry name" value="Glycosidases"/>
    <property type="match status" value="1"/>
</dbReference>
<evidence type="ECO:0000313" key="2">
    <source>
        <dbReference type="EMBL" id="GKV09396.1"/>
    </source>
</evidence>
<dbReference type="Pfam" id="PF21156">
    <property type="entry name" value="ISOA1-3_C"/>
    <property type="match status" value="1"/>
</dbReference>